<reference evidence="1" key="1">
    <citation type="thesis" date="2020" institute="ProQuest LLC" country="789 East Eisenhower Parkway, Ann Arbor, MI, USA">
        <title>Comparative Genomics and Chromosome Evolution.</title>
        <authorList>
            <person name="Mudd A.B."/>
        </authorList>
    </citation>
    <scope>NUCLEOTIDE SEQUENCE</scope>
    <source>
        <strain evidence="1">237g6f4</strain>
        <tissue evidence="1">Blood</tissue>
    </source>
</reference>
<organism evidence="1 2">
    <name type="scientific">Engystomops pustulosus</name>
    <name type="common">Tungara frog</name>
    <name type="synonym">Physalaemus pustulosus</name>
    <dbReference type="NCBI Taxonomy" id="76066"/>
    <lineage>
        <taxon>Eukaryota</taxon>
        <taxon>Metazoa</taxon>
        <taxon>Chordata</taxon>
        <taxon>Craniata</taxon>
        <taxon>Vertebrata</taxon>
        <taxon>Euteleostomi</taxon>
        <taxon>Amphibia</taxon>
        <taxon>Batrachia</taxon>
        <taxon>Anura</taxon>
        <taxon>Neobatrachia</taxon>
        <taxon>Hyloidea</taxon>
        <taxon>Leptodactylidae</taxon>
        <taxon>Leiuperinae</taxon>
        <taxon>Engystomops</taxon>
    </lineage>
</organism>
<dbReference type="EMBL" id="WNYA01000006">
    <property type="protein sequence ID" value="KAG8566732.1"/>
    <property type="molecule type" value="Genomic_DNA"/>
</dbReference>
<proteinExistence type="predicted"/>
<dbReference type="AlphaFoldDB" id="A0AAV7B2T8"/>
<gene>
    <name evidence="1" type="ORF">GDO81_013354</name>
</gene>
<accession>A0AAV7B2T8</accession>
<evidence type="ECO:0000313" key="1">
    <source>
        <dbReference type="EMBL" id="KAG8566732.1"/>
    </source>
</evidence>
<name>A0AAV7B2T8_ENGPU</name>
<sequence>MYKNLGENCSTIQQLLAVVTVHTPLNDLDTASLWYRGDQDLMNLRMSIHCHLAVVCIQTMKHVHNINAETTF</sequence>
<protein>
    <submittedName>
        <fullName evidence="1">Uncharacterized protein</fullName>
    </submittedName>
</protein>
<keyword evidence="2" id="KW-1185">Reference proteome</keyword>
<comment type="caution">
    <text evidence="1">The sequence shown here is derived from an EMBL/GenBank/DDBJ whole genome shotgun (WGS) entry which is preliminary data.</text>
</comment>
<evidence type="ECO:0000313" key="2">
    <source>
        <dbReference type="Proteomes" id="UP000824782"/>
    </source>
</evidence>
<dbReference type="Proteomes" id="UP000824782">
    <property type="component" value="Unassembled WGS sequence"/>
</dbReference>